<dbReference type="EMBL" id="SMAF01000001">
    <property type="protein sequence ID" value="TCT01236.1"/>
    <property type="molecule type" value="Genomic_DNA"/>
</dbReference>
<feature type="region of interest" description="Disordered" evidence="1">
    <location>
        <begin position="1"/>
        <end position="22"/>
    </location>
</feature>
<dbReference type="PANTHER" id="PTHR42736:SF1">
    <property type="entry name" value="PROTEIN-GLUTAMINE GAMMA-GLUTAMYLTRANSFERASE"/>
    <property type="match status" value="1"/>
</dbReference>
<evidence type="ECO:0000313" key="5">
    <source>
        <dbReference type="Proteomes" id="UP000294599"/>
    </source>
</evidence>
<evidence type="ECO:0000256" key="2">
    <source>
        <dbReference type="SAM" id="Phobius"/>
    </source>
</evidence>
<feature type="transmembrane region" description="Helical" evidence="2">
    <location>
        <begin position="48"/>
        <end position="67"/>
    </location>
</feature>
<keyword evidence="5" id="KW-1185">Reference proteome</keyword>
<feature type="transmembrane region" description="Helical" evidence="2">
    <location>
        <begin position="565"/>
        <end position="583"/>
    </location>
</feature>
<keyword evidence="2" id="KW-0472">Membrane</keyword>
<accession>A0A4R3LNG6</accession>
<feature type="domain" description="Transglutaminase-like" evidence="3">
    <location>
        <begin position="423"/>
        <end position="494"/>
    </location>
</feature>
<sequence>MSTAPAAPKPAGSPRRRRGGDPLSQQPLDAVQFRLCCLTVLAALLPHATWLPLPFLLVLLALIVFRWAQRGRQTSPWPWWFHTALMLCLCAASWVAIGSISGTQGAGFLAAMLVSKLYEAERVRDARSIATFASFLVMTQFLFQTALWAMLAGLPGVIVAVSTLASLHRPQPMTGTRRERAWASLRQPLRLMLMALPLTAVLFVLFPRLESPLWGNAFGQKGGMGLSDRMEPGQLGSSALDDRTAMRVRFPDGVPPLSQRYFRGLVLWRTDGRIWTRPEMSDAPALELPAVPDRGVRHEVTLEPDAAPWLPALDRPIAAPEGLHLSLDHSLPLRRGMRELRYQVVSSPDLALQADRLPVPVRNAGLSLPADRNPRTLAYARRMRERYPDPADFARVVIAMFRNDFSYSLEPPPLGGNSVDEFLFDTQTGYCEHYASAYATLLRAGGVPARVVLGYYGGYYNSIGGYLVVRRSDAHAWVEYWLEDRGWIRADPTSMVAPERIDRSAGAVGIDSLAGLRRGSLMNWLWTRWDYMELRWNDWVVNFQAIDQSRMLQSLSRWLPQTPRLPGLLLAIAVIAIVAFVAWKLRGQAPRRRDADPLAAWLQRLRAMLSAAGVSSHPSEPVSVLVARASAAYPEHAPLLGRLARRYQAARYATVESRPARLPLAQLRLKLWQSRLERFLRLRRRTVNDSPQGSPP</sequence>
<dbReference type="OrthoDB" id="9804872at2"/>
<feature type="transmembrane region" description="Helical" evidence="2">
    <location>
        <begin position="79"/>
        <end position="100"/>
    </location>
</feature>
<comment type="caution">
    <text evidence="4">The sequence shown here is derived from an EMBL/GenBank/DDBJ whole genome shotgun (WGS) entry which is preliminary data.</text>
</comment>
<dbReference type="AlphaFoldDB" id="A0A4R3LNG6"/>
<keyword evidence="2" id="KW-1133">Transmembrane helix</keyword>
<feature type="transmembrane region" description="Helical" evidence="2">
    <location>
        <begin position="146"/>
        <end position="167"/>
    </location>
</feature>
<gene>
    <name evidence="4" type="ORF">EDC25_10191</name>
</gene>
<organism evidence="4 5">
    <name type="scientific">Pseudofulvimonas gallinarii</name>
    <dbReference type="NCBI Taxonomy" id="634155"/>
    <lineage>
        <taxon>Bacteria</taxon>
        <taxon>Pseudomonadati</taxon>
        <taxon>Pseudomonadota</taxon>
        <taxon>Gammaproteobacteria</taxon>
        <taxon>Lysobacterales</taxon>
        <taxon>Rhodanobacteraceae</taxon>
        <taxon>Pseudofulvimonas</taxon>
    </lineage>
</organism>
<dbReference type="Proteomes" id="UP000294599">
    <property type="component" value="Unassembled WGS sequence"/>
</dbReference>
<dbReference type="InterPro" id="IPR021878">
    <property type="entry name" value="TgpA_N"/>
</dbReference>
<dbReference type="InterPro" id="IPR002931">
    <property type="entry name" value="Transglutaminase-like"/>
</dbReference>
<name>A0A4R3LNG6_9GAMM</name>
<reference evidence="4 5" key="1">
    <citation type="submission" date="2019-03" db="EMBL/GenBank/DDBJ databases">
        <title>Genomic Encyclopedia of Type Strains, Phase IV (KMG-IV): sequencing the most valuable type-strain genomes for metagenomic binning, comparative biology and taxonomic classification.</title>
        <authorList>
            <person name="Goeker M."/>
        </authorList>
    </citation>
    <scope>NUCLEOTIDE SEQUENCE [LARGE SCALE GENOMIC DNA]</scope>
    <source>
        <strain evidence="4 5">DSM 21944</strain>
    </source>
</reference>
<evidence type="ECO:0000256" key="1">
    <source>
        <dbReference type="SAM" id="MobiDB-lite"/>
    </source>
</evidence>
<evidence type="ECO:0000313" key="4">
    <source>
        <dbReference type="EMBL" id="TCT01236.1"/>
    </source>
</evidence>
<protein>
    <submittedName>
        <fullName evidence="4">Transglutaminase superfamily protein</fullName>
    </submittedName>
</protein>
<keyword evidence="2" id="KW-0812">Transmembrane</keyword>
<dbReference type="InterPro" id="IPR052901">
    <property type="entry name" value="Bact_TGase-like"/>
</dbReference>
<dbReference type="SMART" id="SM00460">
    <property type="entry name" value="TGc"/>
    <property type="match status" value="1"/>
</dbReference>
<feature type="transmembrane region" description="Helical" evidence="2">
    <location>
        <begin position="188"/>
        <end position="206"/>
    </location>
</feature>
<evidence type="ECO:0000259" key="3">
    <source>
        <dbReference type="SMART" id="SM00460"/>
    </source>
</evidence>
<dbReference type="PANTHER" id="PTHR42736">
    <property type="entry name" value="PROTEIN-GLUTAMINE GAMMA-GLUTAMYLTRANSFERASE"/>
    <property type="match status" value="1"/>
</dbReference>
<dbReference type="Pfam" id="PF11992">
    <property type="entry name" value="TgpA_N"/>
    <property type="match status" value="1"/>
</dbReference>
<dbReference type="InterPro" id="IPR038765">
    <property type="entry name" value="Papain-like_cys_pep_sf"/>
</dbReference>
<dbReference type="Pfam" id="PF01841">
    <property type="entry name" value="Transglut_core"/>
    <property type="match status" value="1"/>
</dbReference>
<dbReference type="RefSeq" id="WP_123521844.1">
    <property type="nucleotide sequence ID" value="NZ_JBHLWF010000005.1"/>
</dbReference>
<dbReference type="SUPFAM" id="SSF54001">
    <property type="entry name" value="Cysteine proteinases"/>
    <property type="match status" value="1"/>
</dbReference>
<proteinExistence type="predicted"/>
<dbReference type="Gene3D" id="3.10.620.30">
    <property type="match status" value="1"/>
</dbReference>